<feature type="domain" description="STAS" evidence="3">
    <location>
        <begin position="10"/>
        <end position="119"/>
    </location>
</feature>
<name>A0ABW1PGU1_9PSEU</name>
<dbReference type="InterPro" id="IPR036513">
    <property type="entry name" value="STAS_dom_sf"/>
</dbReference>
<keyword evidence="5" id="KW-1185">Reference proteome</keyword>
<dbReference type="RefSeq" id="WP_380641773.1">
    <property type="nucleotide sequence ID" value="NZ_JBHSQO010000053.1"/>
</dbReference>
<dbReference type="PROSITE" id="PS50801">
    <property type="entry name" value="STAS"/>
    <property type="match status" value="1"/>
</dbReference>
<evidence type="ECO:0000256" key="2">
    <source>
        <dbReference type="RuleBase" id="RU003749"/>
    </source>
</evidence>
<comment type="caution">
    <text evidence="4">The sequence shown here is derived from an EMBL/GenBank/DDBJ whole genome shotgun (WGS) entry which is preliminary data.</text>
</comment>
<protein>
    <recommendedName>
        <fullName evidence="2">Anti-sigma factor antagonist</fullName>
    </recommendedName>
</protein>
<evidence type="ECO:0000259" key="3">
    <source>
        <dbReference type="PROSITE" id="PS50801"/>
    </source>
</evidence>
<gene>
    <name evidence="4" type="ORF">ACFP3R_32495</name>
</gene>
<evidence type="ECO:0000313" key="4">
    <source>
        <dbReference type="EMBL" id="MFC6094012.1"/>
    </source>
</evidence>
<dbReference type="InterPro" id="IPR003658">
    <property type="entry name" value="Anti-sigma_ant"/>
</dbReference>
<dbReference type="SUPFAM" id="SSF52091">
    <property type="entry name" value="SpoIIaa-like"/>
    <property type="match status" value="1"/>
</dbReference>
<dbReference type="PANTHER" id="PTHR33495:SF2">
    <property type="entry name" value="ANTI-SIGMA FACTOR ANTAGONIST TM_1081-RELATED"/>
    <property type="match status" value="1"/>
</dbReference>
<dbReference type="Gene3D" id="3.30.750.24">
    <property type="entry name" value="STAS domain"/>
    <property type="match status" value="1"/>
</dbReference>
<dbReference type="NCBIfam" id="TIGR00377">
    <property type="entry name" value="ant_ant_sig"/>
    <property type="match status" value="1"/>
</dbReference>
<dbReference type="InterPro" id="IPR002645">
    <property type="entry name" value="STAS_dom"/>
</dbReference>
<organism evidence="4 5">
    <name type="scientific">Saccharothrix lopnurensis</name>
    <dbReference type="NCBI Taxonomy" id="1670621"/>
    <lineage>
        <taxon>Bacteria</taxon>
        <taxon>Bacillati</taxon>
        <taxon>Actinomycetota</taxon>
        <taxon>Actinomycetes</taxon>
        <taxon>Pseudonocardiales</taxon>
        <taxon>Pseudonocardiaceae</taxon>
        <taxon>Saccharothrix</taxon>
    </lineage>
</organism>
<comment type="similarity">
    <text evidence="1 2">Belongs to the anti-sigma-factor antagonist family.</text>
</comment>
<reference evidence="5" key="1">
    <citation type="journal article" date="2019" name="Int. J. Syst. Evol. Microbiol.">
        <title>The Global Catalogue of Microorganisms (GCM) 10K type strain sequencing project: providing services to taxonomists for standard genome sequencing and annotation.</title>
        <authorList>
            <consortium name="The Broad Institute Genomics Platform"/>
            <consortium name="The Broad Institute Genome Sequencing Center for Infectious Disease"/>
            <person name="Wu L."/>
            <person name="Ma J."/>
        </authorList>
    </citation>
    <scope>NUCLEOTIDE SEQUENCE [LARGE SCALE GENOMIC DNA]</scope>
    <source>
        <strain evidence="5">CGMCC 4.7246</strain>
    </source>
</reference>
<dbReference type="PANTHER" id="PTHR33495">
    <property type="entry name" value="ANTI-SIGMA FACTOR ANTAGONIST TM_1081-RELATED-RELATED"/>
    <property type="match status" value="1"/>
</dbReference>
<dbReference type="Proteomes" id="UP001596220">
    <property type="component" value="Unassembled WGS sequence"/>
</dbReference>
<dbReference type="EMBL" id="JBHSQO010000053">
    <property type="protein sequence ID" value="MFC6094012.1"/>
    <property type="molecule type" value="Genomic_DNA"/>
</dbReference>
<proteinExistence type="inferred from homology"/>
<dbReference type="Pfam" id="PF01740">
    <property type="entry name" value="STAS"/>
    <property type="match status" value="1"/>
</dbReference>
<evidence type="ECO:0000256" key="1">
    <source>
        <dbReference type="ARBA" id="ARBA00009013"/>
    </source>
</evidence>
<evidence type="ECO:0000313" key="5">
    <source>
        <dbReference type="Proteomes" id="UP001596220"/>
    </source>
</evidence>
<dbReference type="CDD" id="cd07043">
    <property type="entry name" value="STAS_anti-anti-sigma_factors"/>
    <property type="match status" value="1"/>
</dbReference>
<accession>A0ABW1PGU1</accession>
<sequence>MDRTLEIGAFAIAHAEHDGVLVTTVTGDVDHGSVEVIDTELSARLDRRPTALVVDLDGVEFFGSLGITALLRAHQRAARLGVGFAVAVSRRPALRTLEVTDLVEVLRVRRTLREAVDLARAVA</sequence>